<dbReference type="PROSITE" id="PS50931">
    <property type="entry name" value="HTH_LYSR"/>
    <property type="match status" value="1"/>
</dbReference>
<dbReference type="GO" id="GO:0003677">
    <property type="term" value="F:DNA binding"/>
    <property type="evidence" value="ECO:0007669"/>
    <property type="project" value="UniProtKB-KW"/>
</dbReference>
<dbReference type="PANTHER" id="PTHR30419">
    <property type="entry name" value="HTH-TYPE TRANSCRIPTIONAL REGULATOR YBHD"/>
    <property type="match status" value="1"/>
</dbReference>
<evidence type="ECO:0000256" key="3">
    <source>
        <dbReference type="ARBA" id="ARBA00023125"/>
    </source>
</evidence>
<dbReference type="EMBL" id="BARV01001461">
    <property type="protein sequence ID" value="GAH96488.1"/>
    <property type="molecule type" value="Genomic_DNA"/>
</dbReference>
<comment type="caution">
    <text evidence="6">The sequence shown here is derived from an EMBL/GenBank/DDBJ whole genome shotgun (WGS) entry which is preliminary data.</text>
</comment>
<dbReference type="GO" id="GO:0005829">
    <property type="term" value="C:cytosol"/>
    <property type="evidence" value="ECO:0007669"/>
    <property type="project" value="TreeGrafter"/>
</dbReference>
<dbReference type="InterPro" id="IPR050950">
    <property type="entry name" value="HTH-type_LysR_regulators"/>
</dbReference>
<dbReference type="PRINTS" id="PR00039">
    <property type="entry name" value="HTHLYSR"/>
</dbReference>
<dbReference type="SUPFAM" id="SSF46785">
    <property type="entry name" value="Winged helix' DNA-binding domain"/>
    <property type="match status" value="1"/>
</dbReference>
<feature type="domain" description="HTH lysR-type" evidence="5">
    <location>
        <begin position="1"/>
        <end position="58"/>
    </location>
</feature>
<reference evidence="6" key="1">
    <citation type="journal article" date="2014" name="Front. Microbiol.">
        <title>High frequency of phylogenetically diverse reductive dehalogenase-homologous genes in deep subseafloor sedimentary metagenomes.</title>
        <authorList>
            <person name="Kawai M."/>
            <person name="Futagami T."/>
            <person name="Toyoda A."/>
            <person name="Takaki Y."/>
            <person name="Nishi S."/>
            <person name="Hori S."/>
            <person name="Arai W."/>
            <person name="Tsubouchi T."/>
            <person name="Morono Y."/>
            <person name="Uchiyama I."/>
            <person name="Ito T."/>
            <person name="Fujiyama A."/>
            <person name="Inagaki F."/>
            <person name="Takami H."/>
        </authorList>
    </citation>
    <scope>NUCLEOTIDE SEQUENCE</scope>
    <source>
        <strain evidence="6">Expedition CK06-06</strain>
    </source>
</reference>
<dbReference type="Gene3D" id="3.40.190.10">
    <property type="entry name" value="Periplasmic binding protein-like II"/>
    <property type="match status" value="2"/>
</dbReference>
<keyword evidence="3" id="KW-0238">DNA-binding</keyword>
<comment type="similarity">
    <text evidence="1">Belongs to the LysR transcriptional regulatory family.</text>
</comment>
<evidence type="ECO:0000259" key="5">
    <source>
        <dbReference type="PROSITE" id="PS50931"/>
    </source>
</evidence>
<dbReference type="InterPro" id="IPR000847">
    <property type="entry name" value="LysR_HTH_N"/>
</dbReference>
<name>X1LQU2_9ZZZZ</name>
<evidence type="ECO:0000256" key="4">
    <source>
        <dbReference type="ARBA" id="ARBA00023163"/>
    </source>
</evidence>
<protein>
    <recommendedName>
        <fullName evidence="5">HTH lysR-type domain-containing protein</fullName>
    </recommendedName>
</protein>
<organism evidence="6">
    <name type="scientific">marine sediment metagenome</name>
    <dbReference type="NCBI Taxonomy" id="412755"/>
    <lineage>
        <taxon>unclassified sequences</taxon>
        <taxon>metagenomes</taxon>
        <taxon>ecological metagenomes</taxon>
    </lineage>
</organism>
<dbReference type="InterPro" id="IPR036390">
    <property type="entry name" value="WH_DNA-bd_sf"/>
</dbReference>
<dbReference type="AlphaFoldDB" id="X1LQU2"/>
<dbReference type="Gene3D" id="1.10.10.10">
    <property type="entry name" value="Winged helix-like DNA-binding domain superfamily/Winged helix DNA-binding domain"/>
    <property type="match status" value="1"/>
</dbReference>
<keyword evidence="2" id="KW-0805">Transcription regulation</keyword>
<evidence type="ECO:0000256" key="2">
    <source>
        <dbReference type="ARBA" id="ARBA00023015"/>
    </source>
</evidence>
<proteinExistence type="inferred from homology"/>
<dbReference type="InterPro" id="IPR005119">
    <property type="entry name" value="LysR_subst-bd"/>
</dbReference>
<sequence length="307" mass="33787">MTIQQLRALVAVVAHGGFRAAARALNVSQGGLTKNISALEEEYGVTFIDRSAKGVLLSPQGEAFLHFAKSILEEADRAEDWLKKVSENASTSVSLGVSVEPSIRLVPAVLQDFRRTLPNVMIRLTQSVSLELLRALRENRIELAVMRLPRNFDASDLRVERLYQSEPVIVGRAGHPCASGATIRDFVKYDWVVIGDTSQSGVEADDSTWELFDQSGESRPRFAAVCNSVFSLLSMLLESDALARVPRSVLEHPLVSRRVVAIPTTLPKHPYWVAVVSKSSRRLSPEAQTLSAMLTSYARITTAMGRE</sequence>
<dbReference type="FunFam" id="1.10.10.10:FF:000001">
    <property type="entry name" value="LysR family transcriptional regulator"/>
    <property type="match status" value="1"/>
</dbReference>
<gene>
    <name evidence="6" type="ORF">S06H3_04229</name>
</gene>
<dbReference type="SUPFAM" id="SSF53850">
    <property type="entry name" value="Periplasmic binding protein-like II"/>
    <property type="match status" value="1"/>
</dbReference>
<evidence type="ECO:0000313" key="6">
    <source>
        <dbReference type="EMBL" id="GAH96488.1"/>
    </source>
</evidence>
<keyword evidence="4" id="KW-0804">Transcription</keyword>
<dbReference type="GO" id="GO:0003700">
    <property type="term" value="F:DNA-binding transcription factor activity"/>
    <property type="evidence" value="ECO:0007669"/>
    <property type="project" value="InterPro"/>
</dbReference>
<dbReference type="PANTHER" id="PTHR30419:SF30">
    <property type="entry name" value="LYSR FAMILY TRANSCRIPTIONAL REGULATOR"/>
    <property type="match status" value="1"/>
</dbReference>
<accession>X1LQU2</accession>
<dbReference type="Pfam" id="PF03466">
    <property type="entry name" value="LysR_substrate"/>
    <property type="match status" value="1"/>
</dbReference>
<dbReference type="InterPro" id="IPR036388">
    <property type="entry name" value="WH-like_DNA-bd_sf"/>
</dbReference>
<dbReference type="Pfam" id="PF00126">
    <property type="entry name" value="HTH_1"/>
    <property type="match status" value="1"/>
</dbReference>
<evidence type="ECO:0000256" key="1">
    <source>
        <dbReference type="ARBA" id="ARBA00009437"/>
    </source>
</evidence>